<dbReference type="SUPFAM" id="SSF57716">
    <property type="entry name" value="Glucocorticoid receptor-like (DNA-binding domain)"/>
    <property type="match status" value="2"/>
</dbReference>
<dbReference type="Pfam" id="PF08550">
    <property type="entry name" value="GATA_AreA"/>
    <property type="match status" value="1"/>
</dbReference>
<feature type="compositionally biased region" description="Low complexity" evidence="9">
    <location>
        <begin position="569"/>
        <end position="588"/>
    </location>
</feature>
<dbReference type="PANTHER" id="PTHR10071:SF281">
    <property type="entry name" value="BOX A-BINDING FACTOR-RELATED"/>
    <property type="match status" value="1"/>
</dbReference>
<dbReference type="InterPro" id="IPR013088">
    <property type="entry name" value="Znf_NHR/GATA"/>
</dbReference>
<evidence type="ECO:0000256" key="2">
    <source>
        <dbReference type="ARBA" id="ARBA00022723"/>
    </source>
</evidence>
<keyword evidence="2" id="KW-0479">Metal-binding</keyword>
<evidence type="ECO:0000256" key="9">
    <source>
        <dbReference type="SAM" id="MobiDB-lite"/>
    </source>
</evidence>
<evidence type="ECO:0000256" key="5">
    <source>
        <dbReference type="ARBA" id="ARBA00023015"/>
    </source>
</evidence>
<feature type="region of interest" description="Disordered" evidence="9">
    <location>
        <begin position="457"/>
        <end position="476"/>
    </location>
</feature>
<gene>
    <name evidence="11" type="ORF">H4219_000162</name>
</gene>
<dbReference type="GO" id="GO:0000122">
    <property type="term" value="P:negative regulation of transcription by RNA polymerase II"/>
    <property type="evidence" value="ECO:0007669"/>
    <property type="project" value="TreeGrafter"/>
</dbReference>
<dbReference type="SMART" id="SM00401">
    <property type="entry name" value="ZnF_GATA"/>
    <property type="match status" value="2"/>
</dbReference>
<proteinExistence type="predicted"/>
<feature type="compositionally biased region" description="Gly residues" evidence="9">
    <location>
        <begin position="549"/>
        <end position="568"/>
    </location>
</feature>
<dbReference type="Proteomes" id="UP001150538">
    <property type="component" value="Unassembled WGS sequence"/>
</dbReference>
<dbReference type="PROSITE" id="PS00344">
    <property type="entry name" value="GATA_ZN_FINGER_1"/>
    <property type="match status" value="1"/>
</dbReference>
<dbReference type="PROSITE" id="PS50114">
    <property type="entry name" value="GATA_ZN_FINGER_2"/>
    <property type="match status" value="2"/>
</dbReference>
<feature type="compositionally biased region" description="Polar residues" evidence="9">
    <location>
        <begin position="718"/>
        <end position="749"/>
    </location>
</feature>
<keyword evidence="5" id="KW-0805">Transcription regulation</keyword>
<dbReference type="AlphaFoldDB" id="A0A9W8DXE7"/>
<reference evidence="11" key="1">
    <citation type="submission" date="2022-07" db="EMBL/GenBank/DDBJ databases">
        <title>Phylogenomic reconstructions and comparative analyses of Kickxellomycotina fungi.</title>
        <authorList>
            <person name="Reynolds N.K."/>
            <person name="Stajich J.E."/>
            <person name="Barry K."/>
            <person name="Grigoriev I.V."/>
            <person name="Crous P."/>
            <person name="Smith M.E."/>
        </authorList>
    </citation>
    <scope>NUCLEOTIDE SEQUENCE</scope>
    <source>
        <strain evidence="11">NBRC 100468</strain>
    </source>
</reference>
<keyword evidence="7" id="KW-0539">Nucleus</keyword>
<feature type="compositionally biased region" description="Low complexity" evidence="9">
    <location>
        <begin position="706"/>
        <end position="717"/>
    </location>
</feature>
<organism evidence="11 12">
    <name type="scientific">Mycoemilia scoparia</name>
    <dbReference type="NCBI Taxonomy" id="417184"/>
    <lineage>
        <taxon>Eukaryota</taxon>
        <taxon>Fungi</taxon>
        <taxon>Fungi incertae sedis</taxon>
        <taxon>Zoopagomycota</taxon>
        <taxon>Kickxellomycotina</taxon>
        <taxon>Kickxellomycetes</taxon>
        <taxon>Kickxellales</taxon>
        <taxon>Kickxellaceae</taxon>
        <taxon>Mycoemilia</taxon>
    </lineage>
</organism>
<comment type="caution">
    <text evidence="11">The sequence shown here is derived from an EMBL/GenBank/DDBJ whole genome shotgun (WGS) entry which is preliminary data.</text>
</comment>
<dbReference type="PANTHER" id="PTHR10071">
    <property type="entry name" value="TRANSCRIPTION FACTOR GATA FAMILY MEMBER"/>
    <property type="match status" value="1"/>
</dbReference>
<feature type="domain" description="GATA-type" evidence="10">
    <location>
        <begin position="413"/>
        <end position="468"/>
    </location>
</feature>
<dbReference type="GO" id="GO:0008270">
    <property type="term" value="F:zinc ion binding"/>
    <property type="evidence" value="ECO:0007669"/>
    <property type="project" value="UniProtKB-KW"/>
</dbReference>
<feature type="compositionally biased region" description="Basic and acidic residues" evidence="9">
    <location>
        <begin position="108"/>
        <end position="119"/>
    </location>
</feature>
<feature type="region of interest" description="Disordered" evidence="9">
    <location>
        <begin position="706"/>
        <end position="749"/>
    </location>
</feature>
<evidence type="ECO:0000256" key="1">
    <source>
        <dbReference type="ARBA" id="ARBA00004123"/>
    </source>
</evidence>
<dbReference type="GO" id="GO:0005634">
    <property type="term" value="C:nucleus"/>
    <property type="evidence" value="ECO:0007669"/>
    <property type="project" value="UniProtKB-SubCell"/>
</dbReference>
<feature type="compositionally biased region" description="Basic and acidic residues" evidence="9">
    <location>
        <begin position="463"/>
        <end position="474"/>
    </location>
</feature>
<name>A0A9W8DXE7_9FUNG</name>
<dbReference type="InterPro" id="IPR039355">
    <property type="entry name" value="Transcription_factor_GATA"/>
</dbReference>
<dbReference type="InterPro" id="IPR013860">
    <property type="entry name" value="AreA_GATA"/>
</dbReference>
<evidence type="ECO:0000313" key="12">
    <source>
        <dbReference type="Proteomes" id="UP001150538"/>
    </source>
</evidence>
<comment type="subcellular location">
    <subcellularLocation>
        <location evidence="1">Nucleus</location>
    </subcellularLocation>
</comment>
<dbReference type="GO" id="GO:0000981">
    <property type="term" value="F:DNA-binding transcription factor activity, RNA polymerase II-specific"/>
    <property type="evidence" value="ECO:0007669"/>
    <property type="project" value="TreeGrafter"/>
</dbReference>
<dbReference type="OrthoDB" id="515401at2759"/>
<feature type="compositionally biased region" description="Polar residues" evidence="9">
    <location>
        <begin position="142"/>
        <end position="160"/>
    </location>
</feature>
<evidence type="ECO:0000256" key="7">
    <source>
        <dbReference type="ARBA" id="ARBA00023242"/>
    </source>
</evidence>
<evidence type="ECO:0000256" key="3">
    <source>
        <dbReference type="ARBA" id="ARBA00022771"/>
    </source>
</evidence>
<feature type="region of interest" description="Disordered" evidence="9">
    <location>
        <begin position="107"/>
        <end position="160"/>
    </location>
</feature>
<evidence type="ECO:0000256" key="6">
    <source>
        <dbReference type="ARBA" id="ARBA00023163"/>
    </source>
</evidence>
<dbReference type="GO" id="GO:0000978">
    <property type="term" value="F:RNA polymerase II cis-regulatory region sequence-specific DNA binding"/>
    <property type="evidence" value="ECO:0007669"/>
    <property type="project" value="TreeGrafter"/>
</dbReference>
<evidence type="ECO:0000256" key="8">
    <source>
        <dbReference type="PROSITE-ProRule" id="PRU00094"/>
    </source>
</evidence>
<dbReference type="PRINTS" id="PR00619">
    <property type="entry name" value="GATAZNFINGER"/>
</dbReference>
<keyword evidence="4" id="KW-0862">Zinc</keyword>
<keyword evidence="6" id="KW-0804">Transcription</keyword>
<dbReference type="CDD" id="cd00202">
    <property type="entry name" value="ZnF_GATA"/>
    <property type="match status" value="2"/>
</dbReference>
<feature type="domain" description="GATA-type" evidence="10">
    <location>
        <begin position="472"/>
        <end position="525"/>
    </location>
</feature>
<keyword evidence="12" id="KW-1185">Reference proteome</keyword>
<dbReference type="InterPro" id="IPR000679">
    <property type="entry name" value="Znf_GATA"/>
</dbReference>
<evidence type="ECO:0000259" key="10">
    <source>
        <dbReference type="PROSITE" id="PS50114"/>
    </source>
</evidence>
<dbReference type="FunFam" id="3.30.50.10:FF:000007">
    <property type="entry name" value="Nitrogen regulatory AreA, N-terminal"/>
    <property type="match status" value="1"/>
</dbReference>
<dbReference type="Gene3D" id="3.30.50.10">
    <property type="entry name" value="Erythroid Transcription Factor GATA-1, subunit A"/>
    <property type="match status" value="2"/>
</dbReference>
<dbReference type="EMBL" id="JANBPU010000001">
    <property type="protein sequence ID" value="KAJ1922300.1"/>
    <property type="molecule type" value="Genomic_DNA"/>
</dbReference>
<sequence length="749" mass="78457">MAPILLKIKGTKIFSPFSKIDDVDDLSSIWRVCTKVKDSLENGERLENLSWRLWHLHQLLEQRGHGRNYRKLSPQTTSQLESADHRMAAQKLTAPPPMHIKVRLGKTAQDEHRGHEHGPRPGGSAATVSPAKAPQKAATVGGQRQTSGTVESKNQSQGLSNVTDVVHGTGVGAGAAKANNQPATVLGQQQSAANSIATGKSQQNAKAAAAVGADGWPASAGPQGIAQNIAAVNSTAQQPLQDGSNAAVTGGTPLGGFSANLYNQTNQMSPTNITSFTQTQPTLPTTSNMSGEVHASDLMSLGQSSFLGTDGFELDPPQIEITLDDIFATSNGWDGGFGGFPMQMNNHNSGTMGFMPNFNAGGPASMWPHGGINGFGGHGGLSALFGSSNNYSVSPRNGPLHASSEQTSPVQGKPDGPICANCGVTQTPLWRRSINDKTLCNACGLYYKLHNTDRPRTLRPHITRKDSRQDDPNSRLECSNCQTTQTPLWRRDEEGNILCNACGLYYKLHKSKRPLSLKTGIIRKRQRYDNKNGAGGRKRKDDQSEDPGDGGGGSGGTGGTGINDGGNSSGDSASTSSNTGSGGPKSSNNGGGLGFGVSDVNSYGFDSTTENGKSAEGAVRNRSSTQQVANLHVLTGSNQENSKGLVQRRNTLSSAPVSILPHPPSGSSFAESNKNTVNTSSISPYYSAPIAQKTIAIASAINIPISPISTPKTSTTSNFSGSPAPDSSNMPDSFSSHISPTANTSYLSP</sequence>
<keyword evidence="3 8" id="KW-0863">Zinc-finger</keyword>
<dbReference type="GO" id="GO:0045944">
    <property type="term" value="P:positive regulation of transcription by RNA polymerase II"/>
    <property type="evidence" value="ECO:0007669"/>
    <property type="project" value="TreeGrafter"/>
</dbReference>
<feature type="region of interest" description="Disordered" evidence="9">
    <location>
        <begin position="519"/>
        <end position="594"/>
    </location>
</feature>
<dbReference type="Pfam" id="PF00320">
    <property type="entry name" value="GATA"/>
    <property type="match status" value="2"/>
</dbReference>
<evidence type="ECO:0000256" key="4">
    <source>
        <dbReference type="ARBA" id="ARBA00022833"/>
    </source>
</evidence>
<evidence type="ECO:0000313" key="11">
    <source>
        <dbReference type="EMBL" id="KAJ1922300.1"/>
    </source>
</evidence>
<accession>A0A9W8DXE7</accession>
<protein>
    <recommendedName>
        <fullName evidence="10">GATA-type domain-containing protein</fullName>
    </recommendedName>
</protein>